<dbReference type="FunFam" id="1.10.10.10:FF:000001">
    <property type="entry name" value="LysR family transcriptional regulator"/>
    <property type="match status" value="1"/>
</dbReference>
<name>A0A2A2ESY3_9GAMM</name>
<organism evidence="6 7">
    <name type="scientific">Halomonas salipaludis</name>
    <dbReference type="NCBI Taxonomy" id="2032625"/>
    <lineage>
        <taxon>Bacteria</taxon>
        <taxon>Pseudomonadati</taxon>
        <taxon>Pseudomonadota</taxon>
        <taxon>Gammaproteobacteria</taxon>
        <taxon>Oceanospirillales</taxon>
        <taxon>Halomonadaceae</taxon>
        <taxon>Halomonas</taxon>
    </lineage>
</organism>
<dbReference type="Pfam" id="PF03466">
    <property type="entry name" value="LysR_substrate"/>
    <property type="match status" value="1"/>
</dbReference>
<dbReference type="InterPro" id="IPR036390">
    <property type="entry name" value="WH_DNA-bd_sf"/>
</dbReference>
<dbReference type="RefSeq" id="WP_095621898.1">
    <property type="nucleotide sequence ID" value="NZ_NSKB01000006.1"/>
</dbReference>
<proteinExistence type="inferred from homology"/>
<keyword evidence="7" id="KW-1185">Reference proteome</keyword>
<keyword evidence="2" id="KW-0805">Transcription regulation</keyword>
<dbReference type="PANTHER" id="PTHR30419">
    <property type="entry name" value="HTH-TYPE TRANSCRIPTIONAL REGULATOR YBHD"/>
    <property type="match status" value="1"/>
</dbReference>
<dbReference type="Gene3D" id="3.40.190.290">
    <property type="match status" value="1"/>
</dbReference>
<dbReference type="AlphaFoldDB" id="A0A2A2ESY3"/>
<feature type="domain" description="HTH lysR-type" evidence="5">
    <location>
        <begin position="1"/>
        <end position="63"/>
    </location>
</feature>
<comment type="similarity">
    <text evidence="1">Belongs to the LysR transcriptional regulatory family.</text>
</comment>
<evidence type="ECO:0000256" key="3">
    <source>
        <dbReference type="ARBA" id="ARBA00023125"/>
    </source>
</evidence>
<evidence type="ECO:0000313" key="6">
    <source>
        <dbReference type="EMBL" id="PAU75472.1"/>
    </source>
</evidence>
<dbReference type="InterPro" id="IPR036388">
    <property type="entry name" value="WH-like_DNA-bd_sf"/>
</dbReference>
<reference evidence="6 7" key="1">
    <citation type="submission" date="2017-08" db="EMBL/GenBank/DDBJ databases">
        <title>Halomonas alkalisoli sp. nov., isolated from saline alkaline soil.</title>
        <authorList>
            <person name="Wang D."/>
            <person name="Zhang G."/>
        </authorList>
    </citation>
    <scope>NUCLEOTIDE SEQUENCE [LARGE SCALE GENOMIC DNA]</scope>
    <source>
        <strain evidence="6 7">WRN001</strain>
    </source>
</reference>
<dbReference type="Proteomes" id="UP000217771">
    <property type="component" value="Unassembled WGS sequence"/>
</dbReference>
<dbReference type="InterPro" id="IPR005119">
    <property type="entry name" value="LysR_subst-bd"/>
</dbReference>
<dbReference type="GO" id="GO:0003677">
    <property type="term" value="F:DNA binding"/>
    <property type="evidence" value="ECO:0007669"/>
    <property type="project" value="UniProtKB-KW"/>
</dbReference>
<comment type="caution">
    <text evidence="6">The sequence shown here is derived from an EMBL/GenBank/DDBJ whole genome shotgun (WGS) entry which is preliminary data.</text>
</comment>
<dbReference type="InterPro" id="IPR000847">
    <property type="entry name" value="LysR_HTH_N"/>
</dbReference>
<dbReference type="InterPro" id="IPR050950">
    <property type="entry name" value="HTH-type_LysR_regulators"/>
</dbReference>
<evidence type="ECO:0000256" key="1">
    <source>
        <dbReference type="ARBA" id="ARBA00009437"/>
    </source>
</evidence>
<gene>
    <name evidence="6" type="ORF">CK498_16200</name>
</gene>
<dbReference type="Pfam" id="PF00126">
    <property type="entry name" value="HTH_1"/>
    <property type="match status" value="1"/>
</dbReference>
<dbReference type="PANTHER" id="PTHR30419:SF8">
    <property type="entry name" value="NITROGEN ASSIMILATION TRANSCRIPTIONAL ACTIVATOR-RELATED"/>
    <property type="match status" value="1"/>
</dbReference>
<dbReference type="GO" id="GO:0003700">
    <property type="term" value="F:DNA-binding transcription factor activity"/>
    <property type="evidence" value="ECO:0007669"/>
    <property type="project" value="InterPro"/>
</dbReference>
<dbReference type="Gene3D" id="1.10.10.10">
    <property type="entry name" value="Winged helix-like DNA-binding domain superfamily/Winged helix DNA-binding domain"/>
    <property type="match status" value="1"/>
</dbReference>
<dbReference type="GO" id="GO:0005829">
    <property type="term" value="C:cytosol"/>
    <property type="evidence" value="ECO:0007669"/>
    <property type="project" value="TreeGrafter"/>
</dbReference>
<evidence type="ECO:0000256" key="2">
    <source>
        <dbReference type="ARBA" id="ARBA00023015"/>
    </source>
</evidence>
<sequence length="317" mass="34863">MNTRALQETALRYFLEVVRCGSISEASERLKVAPSAISRQIARLESELDTLLFERRARGMMPSAAGELLAVHARRMQLEADRVGSEILALRGLQRGTVRLASSEGFAVDFLPGAVAAFRQRYDGIHFQLAVGPPAEATRRVREGEADIGITFSLKPEPDVQIEYRQPAPIMAVVAPGHELAGKRQVSMAQLQRYPLALPTADTTLRQLFDICSSRQNLTFESIFSSDYTEALINFAMLGGGVALSGEISIRQRMQQRRVVAIPLRDRGMDSRFIEIQTLAKRTLPSATQAFLEFLKGHVPTGRLPLAESASALDGEA</sequence>
<protein>
    <submittedName>
        <fullName evidence="6">LysR family transcriptional regulator</fullName>
    </submittedName>
</protein>
<dbReference type="SUPFAM" id="SSF53850">
    <property type="entry name" value="Periplasmic binding protein-like II"/>
    <property type="match status" value="1"/>
</dbReference>
<keyword evidence="3" id="KW-0238">DNA-binding</keyword>
<dbReference type="SUPFAM" id="SSF46785">
    <property type="entry name" value="Winged helix' DNA-binding domain"/>
    <property type="match status" value="1"/>
</dbReference>
<evidence type="ECO:0000313" key="7">
    <source>
        <dbReference type="Proteomes" id="UP000217771"/>
    </source>
</evidence>
<evidence type="ECO:0000259" key="5">
    <source>
        <dbReference type="PROSITE" id="PS50931"/>
    </source>
</evidence>
<dbReference type="OrthoDB" id="8839922at2"/>
<accession>A0A2A2ESY3</accession>
<evidence type="ECO:0000256" key="4">
    <source>
        <dbReference type="ARBA" id="ARBA00023163"/>
    </source>
</evidence>
<dbReference type="EMBL" id="NSKB01000006">
    <property type="protein sequence ID" value="PAU75472.1"/>
    <property type="molecule type" value="Genomic_DNA"/>
</dbReference>
<keyword evidence="4" id="KW-0804">Transcription</keyword>
<dbReference type="PROSITE" id="PS50931">
    <property type="entry name" value="HTH_LYSR"/>
    <property type="match status" value="1"/>
</dbReference>